<keyword evidence="1" id="KW-0067">ATP-binding</keyword>
<gene>
    <name evidence="1" type="ORF">ENG14_02030</name>
</gene>
<reference evidence="1" key="1">
    <citation type="journal article" date="2020" name="mSystems">
        <title>Genome- and Community-Level Interaction Insights into Carbon Utilization and Element Cycling Functions of Hydrothermarchaeota in Hydrothermal Sediment.</title>
        <authorList>
            <person name="Zhou Z."/>
            <person name="Liu Y."/>
            <person name="Xu W."/>
            <person name="Pan J."/>
            <person name="Luo Z.H."/>
            <person name="Li M."/>
        </authorList>
    </citation>
    <scope>NUCLEOTIDE SEQUENCE [LARGE SCALE GENOMIC DNA]</scope>
    <source>
        <strain evidence="1">HyVt-19</strain>
    </source>
</reference>
<dbReference type="PANTHER" id="PTHR12083:SF9">
    <property type="entry name" value="BIFUNCTIONAL POLYNUCLEOTIDE PHOSPHATASE_KINASE"/>
    <property type="match status" value="1"/>
</dbReference>
<name>A0A7C0WT75_9BACT</name>
<dbReference type="Gene3D" id="3.40.50.300">
    <property type="entry name" value="P-loop containing nucleotide triphosphate hydrolases"/>
    <property type="match status" value="1"/>
</dbReference>
<organism evidence="1">
    <name type="scientific">Thermodesulforhabdus norvegica</name>
    <dbReference type="NCBI Taxonomy" id="39841"/>
    <lineage>
        <taxon>Bacteria</taxon>
        <taxon>Pseudomonadati</taxon>
        <taxon>Thermodesulfobacteriota</taxon>
        <taxon>Syntrophobacteria</taxon>
        <taxon>Syntrophobacterales</taxon>
        <taxon>Thermodesulforhabdaceae</taxon>
        <taxon>Thermodesulforhabdus</taxon>
    </lineage>
</organism>
<dbReference type="AlphaFoldDB" id="A0A7C0WT75"/>
<dbReference type="PIRSF" id="PIRSF037081">
    <property type="entry name" value="P-loop_All4644_prd"/>
    <property type="match status" value="1"/>
</dbReference>
<dbReference type="GO" id="GO:0046404">
    <property type="term" value="F:ATP-dependent polydeoxyribonucleotide 5'-hydroxyl-kinase activity"/>
    <property type="evidence" value="ECO:0007669"/>
    <property type="project" value="TreeGrafter"/>
</dbReference>
<dbReference type="GO" id="GO:0005524">
    <property type="term" value="F:ATP binding"/>
    <property type="evidence" value="ECO:0007669"/>
    <property type="project" value="UniProtKB-KW"/>
</dbReference>
<sequence>MVGNSMKLDRRKEFVLMVGLPRSGKSTYVNQYLPSHQLVCPDDIRKGLGVRHDRRLEPFVWAVVEAQIRALMERERPVVLDATNTIEQVRTKWIEIAKSYGYSIKIVWIDTPLSVCMERAKLDNFPESVMIRMYRQLKRDPPVPKPEVYELVHIKFDEEEPERPCTTGWK</sequence>
<dbReference type="GO" id="GO:0006281">
    <property type="term" value="P:DNA repair"/>
    <property type="evidence" value="ECO:0007669"/>
    <property type="project" value="TreeGrafter"/>
</dbReference>
<dbReference type="SUPFAM" id="SSF52540">
    <property type="entry name" value="P-loop containing nucleoside triphosphate hydrolases"/>
    <property type="match status" value="1"/>
</dbReference>
<dbReference type="PANTHER" id="PTHR12083">
    <property type="entry name" value="BIFUNCTIONAL POLYNUCLEOTIDE PHOSPHATASE/KINASE"/>
    <property type="match status" value="1"/>
</dbReference>
<dbReference type="GO" id="GO:0003690">
    <property type="term" value="F:double-stranded DNA binding"/>
    <property type="evidence" value="ECO:0007669"/>
    <property type="project" value="TreeGrafter"/>
</dbReference>
<comment type="caution">
    <text evidence="1">The sequence shown here is derived from an EMBL/GenBank/DDBJ whole genome shotgun (WGS) entry which is preliminary data.</text>
</comment>
<evidence type="ECO:0000313" key="1">
    <source>
        <dbReference type="EMBL" id="HDL89663.1"/>
    </source>
</evidence>
<accession>A0A7C0WT75</accession>
<dbReference type="GO" id="GO:0046403">
    <property type="term" value="F:polynucleotide 3'-phosphatase activity"/>
    <property type="evidence" value="ECO:0007669"/>
    <property type="project" value="TreeGrafter"/>
</dbReference>
<dbReference type="Proteomes" id="UP000886355">
    <property type="component" value="Unassembled WGS sequence"/>
</dbReference>
<dbReference type="InterPro" id="IPR017101">
    <property type="entry name" value="P-loop_ATP/GTP-bd_All4644_prd"/>
</dbReference>
<dbReference type="EMBL" id="DQZW01000097">
    <property type="protein sequence ID" value="HDL89663.1"/>
    <property type="molecule type" value="Genomic_DNA"/>
</dbReference>
<dbReference type="InterPro" id="IPR027417">
    <property type="entry name" value="P-loop_NTPase"/>
</dbReference>
<proteinExistence type="predicted"/>
<keyword evidence="1" id="KW-0547">Nucleotide-binding</keyword>
<protein>
    <submittedName>
        <fullName evidence="1">ATP-binding protein</fullName>
    </submittedName>
</protein>
<dbReference type="Pfam" id="PF13671">
    <property type="entry name" value="AAA_33"/>
    <property type="match status" value="1"/>
</dbReference>